<reference evidence="13 14" key="1">
    <citation type="journal article" date="2022" name="Nat. Microbiol.">
        <title>The microbiome of a bacterivorous marine choanoflagellate contains a resource-demanding obligate bacterial associate.</title>
        <authorList>
            <person name="Needham D.M."/>
            <person name="Poirier C."/>
            <person name="Bachy C."/>
            <person name="George E.E."/>
            <person name="Wilken S."/>
            <person name="Yung C.C.M."/>
            <person name="Limardo A.J."/>
            <person name="Morando M."/>
            <person name="Sudek L."/>
            <person name="Malmstrom R.R."/>
            <person name="Keeling P.J."/>
            <person name="Santoro A.E."/>
            <person name="Worden A.Z."/>
        </authorList>
    </citation>
    <scope>NUCLEOTIDE SEQUENCE [LARGE SCALE GENOMIC DNA]</scope>
    <source>
        <strain evidence="13 14">Comchoano-2</strain>
    </source>
</reference>
<keyword evidence="5 9" id="KW-0653">Protein transport</keyword>
<dbReference type="InterPro" id="IPR023201">
    <property type="entry name" value="SecY_dom_sf"/>
</dbReference>
<dbReference type="InterPro" id="IPR002208">
    <property type="entry name" value="SecY/SEC61-alpha"/>
</dbReference>
<comment type="similarity">
    <text evidence="2 9 12">Belongs to the SecY/SEC61-alpha family.</text>
</comment>
<feature type="transmembrane region" description="Helical" evidence="9">
    <location>
        <begin position="147"/>
        <end position="167"/>
    </location>
</feature>
<name>A0ABT1L5P3_9GAMM</name>
<dbReference type="NCBIfam" id="TIGR00967">
    <property type="entry name" value="3a0501s007"/>
    <property type="match status" value="1"/>
</dbReference>
<dbReference type="EMBL" id="JAKUDN010000002">
    <property type="protein sequence ID" value="MCP8352505.1"/>
    <property type="molecule type" value="Genomic_DNA"/>
</dbReference>
<dbReference type="PROSITE" id="PS00755">
    <property type="entry name" value="SECY_1"/>
    <property type="match status" value="1"/>
</dbReference>
<dbReference type="InterPro" id="IPR026593">
    <property type="entry name" value="SecY"/>
</dbReference>
<accession>A0ABT1L5P3</accession>
<dbReference type="PROSITE" id="PS00756">
    <property type="entry name" value="SECY_2"/>
    <property type="match status" value="1"/>
</dbReference>
<gene>
    <name evidence="9 13" type="primary">secY</name>
    <name evidence="13" type="ORF">MKS91_04305</name>
</gene>
<comment type="caution">
    <text evidence="9">Lacks conserved residue(s) required for the propagation of feature annotation.</text>
</comment>
<dbReference type="HAMAP" id="MF_01465">
    <property type="entry name" value="SecY"/>
    <property type="match status" value="1"/>
</dbReference>
<feature type="transmembrane region" description="Helical" evidence="9">
    <location>
        <begin position="362"/>
        <end position="380"/>
    </location>
</feature>
<dbReference type="InterPro" id="IPR030659">
    <property type="entry name" value="SecY_CS"/>
</dbReference>
<protein>
    <recommendedName>
        <fullName evidence="9 10">Protein translocase subunit SecY</fullName>
    </recommendedName>
</protein>
<organism evidence="13 14">
    <name type="scientific">Candidatus Synchoanobacter obligatus</name>
    <dbReference type="NCBI Taxonomy" id="2919597"/>
    <lineage>
        <taxon>Bacteria</taxon>
        <taxon>Pseudomonadati</taxon>
        <taxon>Pseudomonadota</taxon>
        <taxon>Gammaproteobacteria</taxon>
        <taxon>Candidatus Comchoanobacterales</taxon>
        <taxon>Candidatus Comchoanobacteraceae</taxon>
        <taxon>Candidatus Synchoanobacter</taxon>
    </lineage>
</organism>
<evidence type="ECO:0000256" key="1">
    <source>
        <dbReference type="ARBA" id="ARBA00004141"/>
    </source>
</evidence>
<feature type="transmembrane region" description="Helical" evidence="9">
    <location>
        <begin position="174"/>
        <end position="191"/>
    </location>
</feature>
<dbReference type="Gene3D" id="1.10.3370.10">
    <property type="entry name" value="SecY subunit domain"/>
    <property type="match status" value="1"/>
</dbReference>
<evidence type="ECO:0000256" key="11">
    <source>
        <dbReference type="RuleBase" id="RU003484"/>
    </source>
</evidence>
<evidence type="ECO:0000256" key="9">
    <source>
        <dbReference type="HAMAP-Rule" id="MF_01465"/>
    </source>
</evidence>
<keyword evidence="4 9" id="KW-0812">Transmembrane</keyword>
<dbReference type="PRINTS" id="PR00303">
    <property type="entry name" value="SECYTRNLCASE"/>
</dbReference>
<comment type="subcellular location">
    <subcellularLocation>
        <location evidence="9">Cell membrane</location>
        <topology evidence="9">Multi-pass membrane protein</topology>
    </subcellularLocation>
    <subcellularLocation>
        <location evidence="1 11">Membrane</location>
        <topology evidence="1 11">Multi-pass membrane protein</topology>
    </subcellularLocation>
</comment>
<feature type="transmembrane region" description="Helical" evidence="9">
    <location>
        <begin position="211"/>
        <end position="229"/>
    </location>
</feature>
<keyword evidence="6 9" id="KW-1133">Transmembrane helix</keyword>
<dbReference type="PANTHER" id="PTHR10906">
    <property type="entry name" value="SECY/SEC61-ALPHA FAMILY MEMBER"/>
    <property type="match status" value="1"/>
</dbReference>
<comment type="subunit">
    <text evidence="9">Component of the Sec protein translocase complex. Heterotrimer consisting of SecY, SecE and SecG subunits. The heterotrimers can form oligomers, although 1 heterotrimer is thought to be able to translocate proteins. Interacts with the ribosome. Interacts with SecDF, and other proteins may be involved. Interacts with SecA.</text>
</comment>
<keyword evidence="3 9" id="KW-0813">Transport</keyword>
<evidence type="ECO:0000256" key="4">
    <source>
        <dbReference type="ARBA" id="ARBA00022692"/>
    </source>
</evidence>
<evidence type="ECO:0000256" key="2">
    <source>
        <dbReference type="ARBA" id="ARBA00005751"/>
    </source>
</evidence>
<evidence type="ECO:0000256" key="3">
    <source>
        <dbReference type="ARBA" id="ARBA00022448"/>
    </source>
</evidence>
<feature type="transmembrane region" description="Helical" evidence="9">
    <location>
        <begin position="78"/>
        <end position="98"/>
    </location>
</feature>
<dbReference type="SUPFAM" id="SSF103491">
    <property type="entry name" value="Preprotein translocase SecY subunit"/>
    <property type="match status" value="1"/>
</dbReference>
<feature type="transmembrane region" description="Helical" evidence="9">
    <location>
        <begin position="118"/>
        <end position="141"/>
    </location>
</feature>
<keyword evidence="9" id="KW-1003">Cell membrane</keyword>
<keyword evidence="8 9" id="KW-0472">Membrane</keyword>
<comment type="caution">
    <text evidence="13">The sequence shown here is derived from an EMBL/GenBank/DDBJ whole genome shotgun (WGS) entry which is preliminary data.</text>
</comment>
<proteinExistence type="inferred from homology"/>
<evidence type="ECO:0000313" key="13">
    <source>
        <dbReference type="EMBL" id="MCP8352505.1"/>
    </source>
</evidence>
<sequence>MKQNMVASKSGFNDVKSRILFVLFAIFVFRVGSHIPVPGIDYSKLSVIYAQTKTGLFGFINVMSGGSLSRMSVFTLSLSPYISASIAMQFMSYVIPHLEQLRKEGGRGKHKMTQYTRIFALMIALIQSIPMTRMMISMGVVIDPSRLFYIVTAMTLATGTLFLLWLGEQITERGIGNGISVLIFAGISSRFPEGASQLYDMVASGEMNTIVFLLVIAAVIAITAGVVFFEKAQRQIKIMHPSRHQARSASAHSIPLKLNMAGVIPPIFATTLVFMPMSILNMVYGSGQSPFVAAMMRALSPGQPLYIIAMISAIAFFSFFYTAMVINPSEIADNLKRGGVIVPGIRPGAQTASHIDSIIKRITLFGIIYLSFVILLPEVFVRLWQIPFYFGGTSLLIVVVVVVDFMSQLSAHLLPDKYANLVDKPSKTGNKQNLQLFR</sequence>
<feature type="transmembrane region" description="Helical" evidence="9">
    <location>
        <begin position="304"/>
        <end position="326"/>
    </location>
</feature>
<dbReference type="Pfam" id="PF00344">
    <property type="entry name" value="SecY"/>
    <property type="match status" value="1"/>
</dbReference>
<evidence type="ECO:0000313" key="14">
    <source>
        <dbReference type="Proteomes" id="UP001320768"/>
    </source>
</evidence>
<evidence type="ECO:0000256" key="7">
    <source>
        <dbReference type="ARBA" id="ARBA00023010"/>
    </source>
</evidence>
<evidence type="ECO:0000256" key="10">
    <source>
        <dbReference type="RuleBase" id="RU000537"/>
    </source>
</evidence>
<evidence type="ECO:0000256" key="8">
    <source>
        <dbReference type="ARBA" id="ARBA00023136"/>
    </source>
</evidence>
<keyword evidence="7 9" id="KW-0811">Translocation</keyword>
<feature type="transmembrane region" description="Helical" evidence="9">
    <location>
        <begin position="263"/>
        <end position="284"/>
    </location>
</feature>
<dbReference type="PIRSF" id="PIRSF004557">
    <property type="entry name" value="SecY"/>
    <property type="match status" value="1"/>
</dbReference>
<keyword evidence="14" id="KW-1185">Reference proteome</keyword>
<dbReference type="RefSeq" id="WP_258569610.1">
    <property type="nucleotide sequence ID" value="NZ_JAKUDN010000002.1"/>
</dbReference>
<evidence type="ECO:0000256" key="5">
    <source>
        <dbReference type="ARBA" id="ARBA00022927"/>
    </source>
</evidence>
<evidence type="ECO:0000256" key="12">
    <source>
        <dbReference type="RuleBase" id="RU004349"/>
    </source>
</evidence>
<evidence type="ECO:0000256" key="6">
    <source>
        <dbReference type="ARBA" id="ARBA00022989"/>
    </source>
</evidence>
<comment type="function">
    <text evidence="9 10">The central subunit of the protein translocation channel SecYEG. Consists of two halves formed by TMs 1-5 and 6-10. These two domains form a lateral gate at the front which open onto the bilayer between TMs 2 and 7, and are clamped together by SecE at the back. The channel is closed by both a pore ring composed of hydrophobic SecY resides and a short helix (helix 2A) on the extracellular side of the membrane which forms a plug. The plug probably moves laterally to allow the channel to open. The ring and the pore may move independently.</text>
</comment>
<dbReference type="Proteomes" id="UP001320768">
    <property type="component" value="Unassembled WGS sequence"/>
</dbReference>
<feature type="transmembrane region" description="Helical" evidence="9">
    <location>
        <begin position="386"/>
        <end position="407"/>
    </location>
</feature>